<dbReference type="Proteomes" id="UP000251853">
    <property type="component" value="Unassembled WGS sequence"/>
</dbReference>
<dbReference type="RefSeq" id="WP_225537320.1">
    <property type="nucleotide sequence ID" value="NZ_JAIWZC010000001.1"/>
</dbReference>
<evidence type="ECO:0000313" key="1">
    <source>
        <dbReference type="EMBL" id="SQB14906.1"/>
    </source>
</evidence>
<organism evidence="1 2">
    <name type="scientific">Enterocloster clostridioformis</name>
    <dbReference type="NCBI Taxonomy" id="1531"/>
    <lineage>
        <taxon>Bacteria</taxon>
        <taxon>Bacillati</taxon>
        <taxon>Bacillota</taxon>
        <taxon>Clostridia</taxon>
        <taxon>Lachnospirales</taxon>
        <taxon>Lachnospiraceae</taxon>
        <taxon>Enterocloster</taxon>
    </lineage>
</organism>
<accession>A0A2X2UEL9</accession>
<protein>
    <submittedName>
        <fullName evidence="1">Uncharacterized protein</fullName>
    </submittedName>
</protein>
<sequence length="61" mass="6876">MMNKEKQMETIMPQDSKQEAAEVMDFLGTLDHGEEKEMLAFLRGVQFGKRLGVDATRVMAG</sequence>
<dbReference type="AlphaFoldDB" id="A0A2X2UEL9"/>
<gene>
    <name evidence="1" type="ORF">NCTC11224_03960</name>
</gene>
<dbReference type="EMBL" id="UAVW01000016">
    <property type="protein sequence ID" value="SQB14906.1"/>
    <property type="molecule type" value="Genomic_DNA"/>
</dbReference>
<proteinExistence type="predicted"/>
<name>A0A2X2UEL9_9FIRM</name>
<evidence type="ECO:0000313" key="2">
    <source>
        <dbReference type="Proteomes" id="UP000251853"/>
    </source>
</evidence>
<reference evidence="1 2" key="1">
    <citation type="submission" date="2018-06" db="EMBL/GenBank/DDBJ databases">
        <authorList>
            <consortium name="Pathogen Informatics"/>
            <person name="Doyle S."/>
        </authorList>
    </citation>
    <scope>NUCLEOTIDE SEQUENCE [LARGE SCALE GENOMIC DNA]</scope>
    <source>
        <strain evidence="1 2">NCTC11224</strain>
    </source>
</reference>
<keyword evidence="2" id="KW-1185">Reference proteome</keyword>